<evidence type="ECO:0000259" key="3">
    <source>
        <dbReference type="Pfam" id="PF19327"/>
    </source>
</evidence>
<dbReference type="Pfam" id="PF09830">
    <property type="entry name" value="ATP_transf"/>
    <property type="match status" value="1"/>
</dbReference>
<proteinExistence type="predicted"/>
<sequence length="293" mass="30951">MPPAPPPFAPGTLAALAASQVRAALAAGALRPIPTEAVTVRDGGMRFVVRHLPALAAKPRPDWSGPPRDDPFLPPEPPLTVASVPPDHVIVLNKFPVLPGHLLLVTRGFEHQERLLRPGDLEALWRCMAEIPGLGFYNGGVEAGASQPHKHLQLAPYPLGAGEDLPLAALAAEARGERVPGLPFRHAFARLPALPEAPAAAAGVLHALYRALLEAAGVGVRAAADGERQGRPYNLLLTREWMLLVPRSRERYAGVSVNGLGFAGSLFAPDRAGLARLLAARPMTVLRAVADPP</sequence>
<dbReference type="GO" id="GO:0009117">
    <property type="term" value="P:nucleotide metabolic process"/>
    <property type="evidence" value="ECO:0007669"/>
    <property type="project" value="InterPro"/>
</dbReference>
<dbReference type="SUPFAM" id="SSF54197">
    <property type="entry name" value="HIT-like"/>
    <property type="match status" value="1"/>
</dbReference>
<evidence type="ECO:0000256" key="1">
    <source>
        <dbReference type="PIRSR" id="PIRSR000846-1"/>
    </source>
</evidence>
<name>A0A3N1YAM4_9GAMM</name>
<dbReference type="Gene3D" id="3.30.428.70">
    <property type="match status" value="1"/>
</dbReference>
<dbReference type="PANTHER" id="PTHR38420:SF1">
    <property type="entry name" value="PUTATIVE (AFU_ORTHOLOGUE AFUA_5G14690)-RELATED"/>
    <property type="match status" value="1"/>
</dbReference>
<dbReference type="GO" id="GO:0005524">
    <property type="term" value="F:ATP binding"/>
    <property type="evidence" value="ECO:0007669"/>
    <property type="project" value="InterPro"/>
</dbReference>
<organism evidence="4 5">
    <name type="scientific">Inmirania thermothiophila</name>
    <dbReference type="NCBI Taxonomy" id="1750597"/>
    <lineage>
        <taxon>Bacteria</taxon>
        <taxon>Pseudomonadati</taxon>
        <taxon>Pseudomonadota</taxon>
        <taxon>Gammaproteobacteria</taxon>
        <taxon>Chromatiales</taxon>
        <taxon>Ectothiorhodospiraceae</taxon>
        <taxon>Inmirania</taxon>
    </lineage>
</organism>
<dbReference type="GO" id="GO:0003877">
    <property type="term" value="F:ATP:ADP adenylyltransferase activity"/>
    <property type="evidence" value="ECO:0007669"/>
    <property type="project" value="InterPro"/>
</dbReference>
<gene>
    <name evidence="4" type="ORF">EDC57_0335</name>
</gene>
<accession>A0A3N1YAM4</accession>
<dbReference type="Pfam" id="PF19327">
    <property type="entry name" value="Ap4A_phos_N"/>
    <property type="match status" value="1"/>
</dbReference>
<dbReference type="InterPro" id="IPR009163">
    <property type="entry name" value="Ap4A_phos1/2"/>
</dbReference>
<dbReference type="EMBL" id="RJVI01000001">
    <property type="protein sequence ID" value="ROR34437.1"/>
    <property type="molecule type" value="Genomic_DNA"/>
</dbReference>
<dbReference type="InterPro" id="IPR036265">
    <property type="entry name" value="HIT-like_sf"/>
</dbReference>
<dbReference type="InterPro" id="IPR043171">
    <property type="entry name" value="Ap4A_phos1/2-like"/>
</dbReference>
<evidence type="ECO:0000259" key="2">
    <source>
        <dbReference type="Pfam" id="PF09830"/>
    </source>
</evidence>
<feature type="active site" description="Nucleophile" evidence="1">
    <location>
        <position position="151"/>
    </location>
</feature>
<dbReference type="PANTHER" id="PTHR38420">
    <property type="entry name" value="AP-4-A PHOSPHORYLASE II"/>
    <property type="match status" value="1"/>
</dbReference>
<keyword evidence="4" id="KW-0548">Nucleotidyltransferase</keyword>
<dbReference type="AlphaFoldDB" id="A0A3N1YAM4"/>
<dbReference type="PIRSF" id="PIRSF000846">
    <property type="entry name" value="ATP_adenylyltr"/>
    <property type="match status" value="1"/>
</dbReference>
<protein>
    <submittedName>
        <fullName evidence="4">ATP adenylyltransferase</fullName>
    </submittedName>
</protein>
<comment type="caution">
    <text evidence="4">The sequence shown here is derived from an EMBL/GenBank/DDBJ whole genome shotgun (WGS) entry which is preliminary data.</text>
</comment>
<dbReference type="RefSeq" id="WP_170165007.1">
    <property type="nucleotide sequence ID" value="NZ_RJVI01000001.1"/>
</dbReference>
<keyword evidence="5" id="KW-1185">Reference proteome</keyword>
<feature type="domain" description="ATP adenylyltransferase C-terminal" evidence="2">
    <location>
        <begin position="181"/>
        <end position="290"/>
    </location>
</feature>
<evidence type="ECO:0000313" key="5">
    <source>
        <dbReference type="Proteomes" id="UP000276634"/>
    </source>
</evidence>
<evidence type="ECO:0000313" key="4">
    <source>
        <dbReference type="EMBL" id="ROR34437.1"/>
    </source>
</evidence>
<keyword evidence="4" id="KW-0808">Transferase</keyword>
<dbReference type="InterPro" id="IPR045759">
    <property type="entry name" value="Ap4A_phos1/2_N"/>
</dbReference>
<dbReference type="Proteomes" id="UP000276634">
    <property type="component" value="Unassembled WGS sequence"/>
</dbReference>
<reference evidence="4 5" key="1">
    <citation type="submission" date="2018-11" db="EMBL/GenBank/DDBJ databases">
        <title>Genomic Encyclopedia of Type Strains, Phase IV (KMG-IV): sequencing the most valuable type-strain genomes for metagenomic binning, comparative biology and taxonomic classification.</title>
        <authorList>
            <person name="Goeker M."/>
        </authorList>
    </citation>
    <scope>NUCLEOTIDE SEQUENCE [LARGE SCALE GENOMIC DNA]</scope>
    <source>
        <strain evidence="4 5">DSM 100275</strain>
    </source>
</reference>
<feature type="domain" description="Ap4A phosphorylase 1/2 N-terminal" evidence="3">
    <location>
        <begin position="8"/>
        <end position="171"/>
    </location>
</feature>
<dbReference type="InterPro" id="IPR019200">
    <property type="entry name" value="ATP_adenylylTrfase_C"/>
</dbReference>